<reference evidence="7" key="2">
    <citation type="submission" date="2025-09" db="UniProtKB">
        <authorList>
            <consortium name="Ensembl"/>
        </authorList>
    </citation>
    <scope>IDENTIFICATION</scope>
</reference>
<dbReference type="SUPFAM" id="SSF46955">
    <property type="entry name" value="Putative DNA-binding domain"/>
    <property type="match status" value="1"/>
</dbReference>
<evidence type="ECO:0000256" key="3">
    <source>
        <dbReference type="ARBA" id="ARBA00038192"/>
    </source>
</evidence>
<feature type="region of interest" description="Disordered" evidence="5">
    <location>
        <begin position="376"/>
        <end position="435"/>
    </location>
</feature>
<dbReference type="InterPro" id="IPR052417">
    <property type="entry name" value="Dachshund_domain"/>
</dbReference>
<reference evidence="7" key="1">
    <citation type="submission" date="2025-08" db="UniProtKB">
        <authorList>
            <consortium name="Ensembl"/>
        </authorList>
    </citation>
    <scope>IDENTIFICATION</scope>
</reference>
<feature type="compositionally biased region" description="Basic and acidic residues" evidence="5">
    <location>
        <begin position="824"/>
        <end position="835"/>
    </location>
</feature>
<keyword evidence="8" id="KW-1185">Reference proteome</keyword>
<dbReference type="PANTHER" id="PTHR12577:SF14">
    <property type="entry name" value="DACHSHUND HOMOLOG 1"/>
    <property type="match status" value="1"/>
</dbReference>
<dbReference type="CDD" id="cd21081">
    <property type="entry name" value="DHD_Dac"/>
    <property type="match status" value="1"/>
</dbReference>
<dbReference type="GO" id="GO:0005667">
    <property type="term" value="C:transcription regulator complex"/>
    <property type="evidence" value="ECO:0007669"/>
    <property type="project" value="TreeGrafter"/>
</dbReference>
<dbReference type="Proteomes" id="UP000694569">
    <property type="component" value="Unplaced"/>
</dbReference>
<feature type="domain" description="SKI/SNO/DAC" evidence="6">
    <location>
        <begin position="148"/>
        <end position="256"/>
    </location>
</feature>
<keyword evidence="2" id="KW-0539">Nucleus</keyword>
<evidence type="ECO:0000259" key="6">
    <source>
        <dbReference type="Pfam" id="PF02437"/>
    </source>
</evidence>
<name>A0A8C5LUF0_9ANUR</name>
<evidence type="ECO:0000256" key="4">
    <source>
        <dbReference type="SAM" id="Coils"/>
    </source>
</evidence>
<feature type="region of interest" description="Disordered" evidence="5">
    <location>
        <begin position="255"/>
        <end position="278"/>
    </location>
</feature>
<feature type="region of interest" description="Disordered" evidence="5">
    <location>
        <begin position="814"/>
        <end position="835"/>
    </location>
</feature>
<dbReference type="AlphaFoldDB" id="A0A8C5LUF0"/>
<dbReference type="InterPro" id="IPR003380">
    <property type="entry name" value="SKI/SNO/DAC"/>
</dbReference>
<evidence type="ECO:0000313" key="8">
    <source>
        <dbReference type="Proteomes" id="UP000694569"/>
    </source>
</evidence>
<dbReference type="Ensembl" id="ENSLLET00000004608.1">
    <property type="protein sequence ID" value="ENSLLEP00000004407.1"/>
    <property type="gene ID" value="ENSLLEG00000002839.1"/>
</dbReference>
<evidence type="ECO:0000256" key="2">
    <source>
        <dbReference type="ARBA" id="ARBA00023242"/>
    </source>
</evidence>
<dbReference type="InterPro" id="IPR037000">
    <property type="entry name" value="Ski_DNA-bd_sf"/>
</dbReference>
<dbReference type="GO" id="GO:0005634">
    <property type="term" value="C:nucleus"/>
    <property type="evidence" value="ECO:0007669"/>
    <property type="project" value="UniProtKB-SubCell"/>
</dbReference>
<dbReference type="Pfam" id="PF02437">
    <property type="entry name" value="Ski_Sno_DHD"/>
    <property type="match status" value="1"/>
</dbReference>
<comment type="subcellular location">
    <subcellularLocation>
        <location evidence="1">Nucleus</location>
    </subcellularLocation>
</comment>
<keyword evidence="4" id="KW-0175">Coiled coil</keyword>
<evidence type="ECO:0000256" key="5">
    <source>
        <dbReference type="SAM" id="MobiDB-lite"/>
    </source>
</evidence>
<dbReference type="FunFam" id="3.10.260.20:FF:000001">
    <property type="entry name" value="Dachshund homolog 1"/>
    <property type="match status" value="1"/>
</dbReference>
<evidence type="ECO:0000256" key="1">
    <source>
        <dbReference type="ARBA" id="ARBA00004123"/>
    </source>
</evidence>
<dbReference type="GO" id="GO:0000981">
    <property type="term" value="F:DNA-binding transcription factor activity, RNA polymerase II-specific"/>
    <property type="evidence" value="ECO:0007669"/>
    <property type="project" value="TreeGrafter"/>
</dbReference>
<dbReference type="PANTHER" id="PTHR12577">
    <property type="entry name" value="DACHSHUND"/>
    <property type="match status" value="1"/>
</dbReference>
<dbReference type="OrthoDB" id="6436112at2759"/>
<accession>A0A8C5LUF0</accession>
<feature type="compositionally biased region" description="Polar residues" evidence="5">
    <location>
        <begin position="376"/>
        <end position="401"/>
    </location>
</feature>
<feature type="compositionally biased region" description="Polar residues" evidence="5">
    <location>
        <begin position="410"/>
        <end position="422"/>
    </location>
</feature>
<feature type="compositionally biased region" description="Low complexity" evidence="5">
    <location>
        <begin position="525"/>
        <end position="545"/>
    </location>
</feature>
<proteinExistence type="inferred from homology"/>
<feature type="compositionally biased region" description="Low complexity" evidence="5">
    <location>
        <begin position="23"/>
        <end position="51"/>
    </location>
</feature>
<feature type="region of interest" description="Disordered" evidence="5">
    <location>
        <begin position="492"/>
        <end position="553"/>
    </location>
</feature>
<sequence length="851" mass="91803">MAVPAALIPPTQLVPPQAAIATSASSSSSSSNNSSSSSPSPSIAPSSSGPSLYRPEPIAATTVTSSINSGTSSSNSPGTAAGNGIGSNCSSSSSSINQNAGASNTSNISSSHHHNLLPSTPTTSTNTTSTPTSNSSAPCTNLPGKPVYSTPSPVENIPQNNECRMVDLRGAKVASFTVEGCELICLPQAFDLFLKHLVGGLHTVYTKLKRLEITPVVCNVEQVRILRGLGAIQPGVNRCKLISRKDFETLYNDCTNASSRPGRPPKRTQSVTSPDNPHIMPHTVPGLMSPGMIPPTDNLIHHHAGLPWHWLDGQIASFLSSHNCYMTSGSQSNGFQCRSHITSLTAAAAAAAAATNAAIAEAMKVKKIKLEAMTNYHGSNNQHGPDSDNGDLNSSVGSSDGSWDKEKLQSLPTQGSQSSVNHPNLPGQHNLPVTHPLNSLQQNHLLPNGLELPFMMMPHPLIPVSLPPASVTMAMSQMNHLNTIANMAAAAQVQSPPSRVETSVIKERVPDSPSPAPSLEDGRRPGSQPSSHRSSSVSSSPARTESSSDRIPVHQNGLSMNQLMMGLSPNIIPGPKEGDLAGHEVGHEAKRIHMDKGRKRHLLVKKPYCSWDSMLNRLGIHLLDMAHLPMKEETINRRVIYHCQKLSRTFVADREKAISHYGISFVIQDETPLSTPTARDGFEKLSLSGHGQPLPPGFPSPFLFPDGLSSIETLLTNIQGLLKVAIDNARAQEKQVQMEKTELKMELFRERELRETLEKQLAVEQKNRAIIQKRLKKEKKAKRKLQEALEFETKRREQAEQALKQAASSEGLRVLNDSLTPEIESDRNGGRTDAERTIQDGRLYLKTSVMY</sequence>
<gene>
    <name evidence="7" type="primary">DACH1</name>
</gene>
<evidence type="ECO:0000313" key="7">
    <source>
        <dbReference type="Ensembl" id="ENSLLEP00000004407.1"/>
    </source>
</evidence>
<dbReference type="Gene3D" id="3.10.260.20">
    <property type="entry name" value="Ski"/>
    <property type="match status" value="1"/>
</dbReference>
<dbReference type="InterPro" id="IPR009061">
    <property type="entry name" value="DNA-bd_dom_put_sf"/>
</dbReference>
<protein>
    <submittedName>
        <fullName evidence="7">Dachshund family transcription factor 1</fullName>
    </submittedName>
</protein>
<feature type="region of interest" description="Disordered" evidence="5">
    <location>
        <begin position="1"/>
        <end position="153"/>
    </location>
</feature>
<organism evidence="7 8">
    <name type="scientific">Leptobrachium leishanense</name>
    <name type="common">Leishan spiny toad</name>
    <dbReference type="NCBI Taxonomy" id="445787"/>
    <lineage>
        <taxon>Eukaryota</taxon>
        <taxon>Metazoa</taxon>
        <taxon>Chordata</taxon>
        <taxon>Craniata</taxon>
        <taxon>Vertebrata</taxon>
        <taxon>Euteleostomi</taxon>
        <taxon>Amphibia</taxon>
        <taxon>Batrachia</taxon>
        <taxon>Anura</taxon>
        <taxon>Pelobatoidea</taxon>
        <taxon>Megophryidae</taxon>
        <taxon>Leptobrachium</taxon>
    </lineage>
</organism>
<feature type="coiled-coil region" evidence="4">
    <location>
        <begin position="726"/>
        <end position="809"/>
    </location>
</feature>
<comment type="similarity">
    <text evidence="3">Belongs to the DACH/dachshund family.</text>
</comment>
<dbReference type="GeneTree" id="ENSGT00390000001134"/>
<feature type="compositionally biased region" description="Polar residues" evidence="5">
    <location>
        <begin position="492"/>
        <end position="501"/>
    </location>
</feature>
<feature type="compositionally biased region" description="Low complexity" evidence="5">
    <location>
        <begin position="61"/>
        <end position="136"/>
    </location>
</feature>
<dbReference type="GO" id="GO:0000978">
    <property type="term" value="F:RNA polymerase II cis-regulatory region sequence-specific DNA binding"/>
    <property type="evidence" value="ECO:0007669"/>
    <property type="project" value="TreeGrafter"/>
</dbReference>